<sequence>MSQPRRALFLKFLSCLENDRSGPRTAGEIVILRCRAFEQGGVPSDMKMFVETFISDCGRTIDGRHCGAHGFIQGH</sequence>
<accession>A0A2L2TKM1</accession>
<dbReference type="Proteomes" id="UP000245910">
    <property type="component" value="Chromosome IIII"/>
</dbReference>
<protein>
    <submittedName>
        <fullName evidence="1">Uncharacterized protein</fullName>
    </submittedName>
</protein>
<keyword evidence="2" id="KW-1185">Reference proteome</keyword>
<evidence type="ECO:0000313" key="2">
    <source>
        <dbReference type="Proteomes" id="UP000245910"/>
    </source>
</evidence>
<dbReference type="EMBL" id="LN649232">
    <property type="protein sequence ID" value="CEI41610.1"/>
    <property type="molecule type" value="Genomic_DNA"/>
</dbReference>
<organism evidence="1 2">
    <name type="scientific">Fusarium venenatum</name>
    <dbReference type="NCBI Taxonomy" id="56646"/>
    <lineage>
        <taxon>Eukaryota</taxon>
        <taxon>Fungi</taxon>
        <taxon>Dikarya</taxon>
        <taxon>Ascomycota</taxon>
        <taxon>Pezizomycotina</taxon>
        <taxon>Sordariomycetes</taxon>
        <taxon>Hypocreomycetidae</taxon>
        <taxon>Hypocreales</taxon>
        <taxon>Nectriaceae</taxon>
        <taxon>Fusarium</taxon>
    </lineage>
</organism>
<reference evidence="2" key="1">
    <citation type="submission" date="2014-10" db="EMBL/GenBank/DDBJ databases">
        <authorList>
            <person name="King R."/>
        </authorList>
    </citation>
    <scope>NUCLEOTIDE SEQUENCE [LARGE SCALE GENOMIC DNA]</scope>
    <source>
        <strain evidence="2">A3/5</strain>
    </source>
</reference>
<evidence type="ECO:0000313" key="1">
    <source>
        <dbReference type="EMBL" id="CEI41610.1"/>
    </source>
</evidence>
<dbReference type="AlphaFoldDB" id="A0A2L2TKM1"/>
<name>A0A2L2TKM1_9HYPO</name>
<proteinExistence type="predicted"/>